<keyword evidence="2" id="KW-0175">Coiled coil</keyword>
<keyword evidence="1" id="KW-0802">TPR repeat</keyword>
<protein>
    <submittedName>
        <fullName evidence="4">Protein TONSOKU</fullName>
    </submittedName>
</protein>
<evidence type="ECO:0000256" key="3">
    <source>
        <dbReference type="SAM" id="MobiDB-lite"/>
    </source>
</evidence>
<dbReference type="GO" id="GO:0009933">
    <property type="term" value="P:meristem structural organization"/>
    <property type="evidence" value="ECO:0007669"/>
    <property type="project" value="InterPro"/>
</dbReference>
<reference evidence="5" key="1">
    <citation type="submission" date="2013-01" db="EMBL/GenBank/DDBJ databases">
        <title>Draft Genome Sequence of a Mulberry Tree, Morus notabilis C.K. Schneid.</title>
        <authorList>
            <person name="He N."/>
            <person name="Zhao S."/>
        </authorList>
    </citation>
    <scope>NUCLEOTIDE SEQUENCE</scope>
</reference>
<dbReference type="Proteomes" id="UP000030645">
    <property type="component" value="Unassembled WGS sequence"/>
</dbReference>
<dbReference type="EMBL" id="KE345361">
    <property type="protein sequence ID" value="EXC02646.1"/>
    <property type="molecule type" value="Genomic_DNA"/>
</dbReference>
<dbReference type="Pfam" id="PF13374">
    <property type="entry name" value="TPR_10"/>
    <property type="match status" value="1"/>
</dbReference>
<dbReference type="SMART" id="SM00368">
    <property type="entry name" value="LRR_RI"/>
    <property type="match status" value="6"/>
</dbReference>
<feature type="region of interest" description="Disordered" evidence="3">
    <location>
        <begin position="1219"/>
        <end position="1245"/>
    </location>
</feature>
<feature type="compositionally biased region" description="Basic and acidic residues" evidence="3">
    <location>
        <begin position="1158"/>
        <end position="1171"/>
    </location>
</feature>
<feature type="coiled-coil region" evidence="2">
    <location>
        <begin position="282"/>
        <end position="329"/>
    </location>
</feature>
<dbReference type="FunFam" id="3.80.10.10:FF:000500">
    <property type="entry name" value="Protein TONSOKU"/>
    <property type="match status" value="1"/>
</dbReference>
<organism evidence="4 5">
    <name type="scientific">Morus notabilis</name>
    <dbReference type="NCBI Taxonomy" id="981085"/>
    <lineage>
        <taxon>Eukaryota</taxon>
        <taxon>Viridiplantae</taxon>
        <taxon>Streptophyta</taxon>
        <taxon>Embryophyta</taxon>
        <taxon>Tracheophyta</taxon>
        <taxon>Spermatophyta</taxon>
        <taxon>Magnoliopsida</taxon>
        <taxon>eudicotyledons</taxon>
        <taxon>Gunneridae</taxon>
        <taxon>Pentapetalae</taxon>
        <taxon>rosids</taxon>
        <taxon>fabids</taxon>
        <taxon>Rosales</taxon>
        <taxon>Moraceae</taxon>
        <taxon>Moreae</taxon>
        <taxon>Morus</taxon>
    </lineage>
</organism>
<dbReference type="PROSITE" id="PS50005">
    <property type="entry name" value="TPR"/>
    <property type="match status" value="1"/>
</dbReference>
<keyword evidence="5" id="KW-1185">Reference proteome</keyword>
<accession>W9RPX2</accession>
<dbReference type="Pfam" id="PF13424">
    <property type="entry name" value="TPR_12"/>
    <property type="match status" value="1"/>
</dbReference>
<dbReference type="SUPFAM" id="SSF52047">
    <property type="entry name" value="RNI-like"/>
    <property type="match status" value="1"/>
</dbReference>
<dbReference type="GO" id="GO:0072423">
    <property type="term" value="P:response to DNA damage checkpoint signaling"/>
    <property type="evidence" value="ECO:0007669"/>
    <property type="project" value="InterPro"/>
</dbReference>
<gene>
    <name evidence="4" type="ORF">L484_002311</name>
</gene>
<proteinExistence type="predicted"/>
<dbReference type="SMART" id="SM00028">
    <property type="entry name" value="TPR"/>
    <property type="match status" value="6"/>
</dbReference>
<evidence type="ECO:0000313" key="4">
    <source>
        <dbReference type="EMBL" id="EXC02646.1"/>
    </source>
</evidence>
<dbReference type="PANTHER" id="PTHR47684:SF1">
    <property type="entry name" value="PROTEIN TONSOKU"/>
    <property type="match status" value="1"/>
</dbReference>
<dbReference type="Gene3D" id="1.25.40.10">
    <property type="entry name" value="Tetratricopeptide repeat domain"/>
    <property type="match status" value="3"/>
</dbReference>
<dbReference type="SUPFAM" id="SSF48452">
    <property type="entry name" value="TPR-like"/>
    <property type="match status" value="2"/>
</dbReference>
<feature type="compositionally biased region" description="Low complexity" evidence="3">
    <location>
        <begin position="1232"/>
        <end position="1243"/>
    </location>
</feature>
<feature type="repeat" description="TPR" evidence="1">
    <location>
        <begin position="249"/>
        <end position="282"/>
    </location>
</feature>
<dbReference type="InterPro" id="IPR011990">
    <property type="entry name" value="TPR-like_helical_dom_sf"/>
</dbReference>
<sequence>MGDDDPKRISEAKRWYKAAKEVGNREEEAKWANVIGNLLKKKGEYVEALKWLRIDCEISFERLSPNHCFPSCQSIGEVFLLLKDFQNALFYQKKHLGLAKDTNDIVEQQRANTQLGRTYYDMLLSVKDDQHLVRSAKKYFKSAMELAQTLKENPPATNYSFVKEYIDSHNNMGMLEMELENFGEAEKFLTRGLQICEEEEVKEDDDSRTRLHHNLGFVYMELRKWDKAKGHMEKDVGICRRIGHRLGEAKGLMNLGVLYYKNHKYDEALKIYRIACNLAKQLEDEDLLVNEIDQNIESAKEAMIVMDEVKKEEQNLKKLTRDMSTAKGTPRERKCLLQLHAALDSLIEKATTINYWSKVREFGKRKKRIASELYDKEKLSDSFLTVGDAYYNLRKFGKASKWYMKSWETYKSIGHLEGQAMAKLNIGNALDSDGNWEEALAAFEESYRIAIEAKLPSRQLSALENMHYIHLIRFDNDDEARTLACRRLQVEINLLKQLKERELEKQDGKENCCSETDTEGSLRSLDDGFNACGSPETLVGIEEVDDDVPLTSLLKSSRSSPKIRPTCMGKEKISSNFSKVSPRGSSKSACNQEVVAGRKRLRVVLSDDEDAMCTEVQCSKSRTHSCPVEDVATSYETRHRSNTVGPACIFQDISAVPSNSAIRSHDPVNIEESSSSHKTSVPFVTTQNDQGFRSSSTNELDVSASKQYITIKIDEELIHVEADSLLATDKLSIEHVKIEVACFYYLQLPTEKRSKGFPIIQHIKWGDKVIESLETIKTLMDHMGKVLIEGSVDNWVQKRFIKVYVEGCKEVSQTPDIKLMKKLYDPEVSEDEVIVSDCELHDLSVTPLLKALDVYRTFVMLDLSHNLLGNETMEKLQHVFTSSGVKYSTLTLDLHCNQFGPSALYQICECPLLYTRLTVLNISGNRLTDACACYLSTILQNCRALYSLNIEGCFITSRTIQTVADALDSGSILEQLCIGHNNPISGDALISLLAKLTTLKRFSKLSLNGLKQKKPIINSLCELAKASCLSALMLGETGIGTEGALLVTESLFIGTEPESLKLDLSYCELTSEYILRLNADVSLISRISELNLAGNPIGQEGGNALSSLLSNPQCGLKVLVLEKCQLGVVGTLQILKALADNESLEDLNLANNVDVDQHSTPRRDVTTKDSEELLQPEIGVPKSSRKASVPEEVEPAQQGLVPENNDLDQLEVADSEEDPIGGEAAASGIDDSCASSSQRNSSSPEWQLAQEVSTAISKAKTLQLLDLSNNGLSTQVSEKLYTAWASSRPRPAYKHIKDQTIHLLTKGRKCCIKPCCRKCKLEV</sequence>
<dbReference type="STRING" id="981085.W9RPX2"/>
<dbReference type="PANTHER" id="PTHR47684">
    <property type="entry name" value="PROTEIN TONSOKU"/>
    <property type="match status" value="1"/>
</dbReference>
<dbReference type="InterPro" id="IPR032675">
    <property type="entry name" value="LRR_dom_sf"/>
</dbReference>
<dbReference type="GO" id="GO:0040029">
    <property type="term" value="P:epigenetic regulation of gene expression"/>
    <property type="evidence" value="ECO:0007669"/>
    <property type="project" value="InterPro"/>
</dbReference>
<feature type="region of interest" description="Disordered" evidence="3">
    <location>
        <begin position="1158"/>
        <end position="1205"/>
    </location>
</feature>
<dbReference type="InterPro" id="IPR044227">
    <property type="entry name" value="TONSOKU"/>
</dbReference>
<evidence type="ECO:0000313" key="5">
    <source>
        <dbReference type="Proteomes" id="UP000030645"/>
    </source>
</evidence>
<evidence type="ECO:0000256" key="2">
    <source>
        <dbReference type="SAM" id="Coils"/>
    </source>
</evidence>
<name>W9RPX2_9ROSA</name>
<dbReference type="Gene3D" id="3.80.10.10">
    <property type="entry name" value="Ribonuclease Inhibitor"/>
    <property type="match status" value="1"/>
</dbReference>
<evidence type="ECO:0000256" key="1">
    <source>
        <dbReference type="PROSITE-ProRule" id="PRU00339"/>
    </source>
</evidence>
<dbReference type="eggNOG" id="KOG1124">
    <property type="taxonomic scope" value="Eukaryota"/>
</dbReference>
<dbReference type="eggNOG" id="KOG0619">
    <property type="taxonomic scope" value="Eukaryota"/>
</dbReference>
<dbReference type="GO" id="GO:0005634">
    <property type="term" value="C:nucleus"/>
    <property type="evidence" value="ECO:0007669"/>
    <property type="project" value="InterPro"/>
</dbReference>
<dbReference type="InterPro" id="IPR019734">
    <property type="entry name" value="TPR_rpt"/>
</dbReference>